<keyword evidence="5" id="KW-1185">Reference proteome</keyword>
<feature type="domain" description="OmpA-like" evidence="3">
    <location>
        <begin position="177"/>
        <end position="302"/>
    </location>
</feature>
<feature type="transmembrane region" description="Helical" evidence="2">
    <location>
        <begin position="21"/>
        <end position="43"/>
    </location>
</feature>
<dbReference type="Gene3D" id="3.30.1330.60">
    <property type="entry name" value="OmpA-like domain"/>
    <property type="match status" value="1"/>
</dbReference>
<dbReference type="PANTHER" id="PTHR30329:SF21">
    <property type="entry name" value="LIPOPROTEIN YIAD-RELATED"/>
    <property type="match status" value="1"/>
</dbReference>
<dbReference type="PROSITE" id="PS51123">
    <property type="entry name" value="OMPA_2"/>
    <property type="match status" value="1"/>
</dbReference>
<evidence type="ECO:0000259" key="3">
    <source>
        <dbReference type="PROSITE" id="PS51123"/>
    </source>
</evidence>
<reference evidence="4 5" key="1">
    <citation type="submission" date="2022-11" db="EMBL/GenBank/DDBJ databases">
        <title>Genome sequencing of Acetobacter type strain.</title>
        <authorList>
            <person name="Heo J."/>
            <person name="Lee D."/>
            <person name="Han B.-H."/>
            <person name="Hong S.-B."/>
            <person name="Kwon S.-W."/>
        </authorList>
    </citation>
    <scope>NUCLEOTIDE SEQUENCE [LARGE SCALE GENOMIC DNA]</scope>
    <source>
        <strain evidence="4 5">KACC 21253</strain>
    </source>
</reference>
<keyword evidence="1 2" id="KW-0472">Membrane</keyword>
<dbReference type="CDD" id="cd07185">
    <property type="entry name" value="OmpA_C-like"/>
    <property type="match status" value="1"/>
</dbReference>
<sequence>MARRRRKPYTGPDAWPGYVDALSTLLMVVIFVLLIFVVGQTLLSAALSRRQHALEGLEGRTTALAQQVQSEHMLNDTLSTTVSALQSQHDADAAALAALRIADQNQISSLDDEVSELNTHLAAAGQAASENDTQISDLTKKLNDALGTKAQGISHYRSEFFDRLQSVLHNQKGVHITGDRFIFQSELLFPPGSADISEAGRKEIITLARTLREVTAHIPASVPWILRVDGHADRQPVHTAFPGNWELSSARAITVVKLLVAQGVSPAHLAATGFSEYQPVDNNDTPEAYARNRRIEFRLTER</sequence>
<gene>
    <name evidence="4" type="ORF">OQ497_02110</name>
</gene>
<dbReference type="EMBL" id="JAPIUZ010000001">
    <property type="protein sequence ID" value="MCX2562765.1"/>
    <property type="molecule type" value="Genomic_DNA"/>
</dbReference>
<dbReference type="Pfam" id="PF00691">
    <property type="entry name" value="OmpA"/>
    <property type="match status" value="1"/>
</dbReference>
<dbReference type="Proteomes" id="UP001301152">
    <property type="component" value="Unassembled WGS sequence"/>
</dbReference>
<organism evidence="4 5">
    <name type="scientific">Acetobacter thailandicus</name>
    <dbReference type="NCBI Taxonomy" id="1502842"/>
    <lineage>
        <taxon>Bacteria</taxon>
        <taxon>Pseudomonadati</taxon>
        <taxon>Pseudomonadota</taxon>
        <taxon>Alphaproteobacteria</taxon>
        <taxon>Acetobacterales</taxon>
        <taxon>Acetobacteraceae</taxon>
        <taxon>Acetobacter</taxon>
    </lineage>
</organism>
<dbReference type="InterPro" id="IPR036737">
    <property type="entry name" value="OmpA-like_sf"/>
</dbReference>
<dbReference type="InterPro" id="IPR006665">
    <property type="entry name" value="OmpA-like"/>
</dbReference>
<name>A0ABT3QBV5_9PROT</name>
<protein>
    <submittedName>
        <fullName evidence="4">Peptidoglycan-binding protein</fullName>
    </submittedName>
</protein>
<dbReference type="RefSeq" id="WP_086635154.1">
    <property type="nucleotide sequence ID" value="NZ_JAERKX010000001.1"/>
</dbReference>
<evidence type="ECO:0000256" key="2">
    <source>
        <dbReference type="SAM" id="Phobius"/>
    </source>
</evidence>
<comment type="caution">
    <text evidence="4">The sequence shown here is derived from an EMBL/GenBank/DDBJ whole genome shotgun (WGS) entry which is preliminary data.</text>
</comment>
<evidence type="ECO:0000313" key="5">
    <source>
        <dbReference type="Proteomes" id="UP001301152"/>
    </source>
</evidence>
<proteinExistence type="predicted"/>
<dbReference type="SUPFAM" id="SSF103088">
    <property type="entry name" value="OmpA-like"/>
    <property type="match status" value="1"/>
</dbReference>
<keyword evidence="2" id="KW-1133">Transmembrane helix</keyword>
<dbReference type="InterPro" id="IPR050330">
    <property type="entry name" value="Bact_OuterMem_StrucFunc"/>
</dbReference>
<dbReference type="PANTHER" id="PTHR30329">
    <property type="entry name" value="STATOR ELEMENT OF FLAGELLAR MOTOR COMPLEX"/>
    <property type="match status" value="1"/>
</dbReference>
<evidence type="ECO:0000256" key="1">
    <source>
        <dbReference type="PROSITE-ProRule" id="PRU00473"/>
    </source>
</evidence>
<evidence type="ECO:0000313" key="4">
    <source>
        <dbReference type="EMBL" id="MCX2562765.1"/>
    </source>
</evidence>
<keyword evidence="2" id="KW-0812">Transmembrane</keyword>
<accession>A0ABT3QBV5</accession>